<protein>
    <submittedName>
        <fullName evidence="1">Uncharacterized protein</fullName>
    </submittedName>
</protein>
<reference evidence="1" key="1">
    <citation type="submission" date="2021-01" db="EMBL/GenBank/DDBJ databases">
        <authorList>
            <consortium name="Genoscope - CEA"/>
            <person name="William W."/>
        </authorList>
    </citation>
    <scope>NUCLEOTIDE SEQUENCE</scope>
</reference>
<gene>
    <name evidence="1" type="ORF">PPENT_87.1.T1530125</name>
</gene>
<name>A0A8S1Y5U4_9CILI</name>
<keyword evidence="2" id="KW-1185">Reference proteome</keyword>
<accession>A0A8S1Y5U4</accession>
<dbReference type="AlphaFoldDB" id="A0A8S1Y5U4"/>
<sequence length="103" mass="12541">MRHLKKFLTNFRVRIMQLDLSQLIQIKHTTIYQKKYCLINFMLILSFTKLSDILKRKTETICLATSTILKLKIQQTQFFYFQLQDQQEISYKFEPQFIQTQIL</sequence>
<dbReference type="EMBL" id="CAJJDO010000153">
    <property type="protein sequence ID" value="CAD8209219.1"/>
    <property type="molecule type" value="Genomic_DNA"/>
</dbReference>
<evidence type="ECO:0000313" key="2">
    <source>
        <dbReference type="Proteomes" id="UP000689195"/>
    </source>
</evidence>
<organism evidence="1 2">
    <name type="scientific">Paramecium pentaurelia</name>
    <dbReference type="NCBI Taxonomy" id="43138"/>
    <lineage>
        <taxon>Eukaryota</taxon>
        <taxon>Sar</taxon>
        <taxon>Alveolata</taxon>
        <taxon>Ciliophora</taxon>
        <taxon>Intramacronucleata</taxon>
        <taxon>Oligohymenophorea</taxon>
        <taxon>Peniculida</taxon>
        <taxon>Parameciidae</taxon>
        <taxon>Paramecium</taxon>
    </lineage>
</organism>
<evidence type="ECO:0000313" key="1">
    <source>
        <dbReference type="EMBL" id="CAD8209219.1"/>
    </source>
</evidence>
<proteinExistence type="predicted"/>
<dbReference type="Proteomes" id="UP000689195">
    <property type="component" value="Unassembled WGS sequence"/>
</dbReference>
<comment type="caution">
    <text evidence="1">The sequence shown here is derived from an EMBL/GenBank/DDBJ whole genome shotgun (WGS) entry which is preliminary data.</text>
</comment>